<dbReference type="PANTHER" id="PTHR43394">
    <property type="entry name" value="ATP-DEPENDENT PERMEASE MDL1, MITOCHONDRIAL"/>
    <property type="match status" value="1"/>
</dbReference>
<dbReference type="Pfam" id="PF00664">
    <property type="entry name" value="ABC_membrane"/>
    <property type="match status" value="1"/>
</dbReference>
<feature type="transmembrane region" description="Helical" evidence="9">
    <location>
        <begin position="239"/>
        <end position="264"/>
    </location>
</feature>
<dbReference type="Pfam" id="PF00005">
    <property type="entry name" value="ABC_tran"/>
    <property type="match status" value="1"/>
</dbReference>
<dbReference type="SMART" id="SM00382">
    <property type="entry name" value="AAA"/>
    <property type="match status" value="1"/>
</dbReference>
<evidence type="ECO:0000256" key="5">
    <source>
        <dbReference type="ARBA" id="ARBA00022741"/>
    </source>
</evidence>
<keyword evidence="4 9" id="KW-0812">Transmembrane</keyword>
<dbReference type="GO" id="GO:0015421">
    <property type="term" value="F:ABC-type oligopeptide transporter activity"/>
    <property type="evidence" value="ECO:0007669"/>
    <property type="project" value="TreeGrafter"/>
</dbReference>
<dbReference type="InterPro" id="IPR017871">
    <property type="entry name" value="ABC_transporter-like_CS"/>
</dbReference>
<evidence type="ECO:0000256" key="2">
    <source>
        <dbReference type="ARBA" id="ARBA00022448"/>
    </source>
</evidence>
<dbReference type="KEGG" id="bana:BARAN1_0888"/>
<evidence type="ECO:0000256" key="9">
    <source>
        <dbReference type="SAM" id="Phobius"/>
    </source>
</evidence>
<evidence type="ECO:0000313" key="13">
    <source>
        <dbReference type="Proteomes" id="UP000249818"/>
    </source>
</evidence>
<keyword evidence="6 12" id="KW-0067">ATP-binding</keyword>
<dbReference type="Proteomes" id="UP000249818">
    <property type="component" value="Chromosome BARAN1"/>
</dbReference>
<dbReference type="PROSITE" id="PS50893">
    <property type="entry name" value="ABC_TRANSPORTER_2"/>
    <property type="match status" value="1"/>
</dbReference>
<dbReference type="CDD" id="cd18778">
    <property type="entry name" value="ABC_6TM_exporter_like"/>
    <property type="match status" value="1"/>
</dbReference>
<keyword evidence="7 9" id="KW-1133">Transmembrane helix</keyword>
<dbReference type="PROSITE" id="PS00211">
    <property type="entry name" value="ABC_TRANSPORTER_1"/>
    <property type="match status" value="1"/>
</dbReference>
<dbReference type="Gene3D" id="3.40.50.300">
    <property type="entry name" value="P-loop containing nucleotide triphosphate hydrolases"/>
    <property type="match status" value="1"/>
</dbReference>
<keyword evidence="5" id="KW-0547">Nucleotide-binding</keyword>
<evidence type="ECO:0000256" key="6">
    <source>
        <dbReference type="ARBA" id="ARBA00022840"/>
    </source>
</evidence>
<keyword evidence="12" id="KW-0378">Hydrolase</keyword>
<dbReference type="SUPFAM" id="SSF52540">
    <property type="entry name" value="P-loop containing nucleoside triphosphate hydrolases"/>
    <property type="match status" value="1"/>
</dbReference>
<dbReference type="InterPro" id="IPR011527">
    <property type="entry name" value="ABC1_TM_dom"/>
</dbReference>
<organism evidence="12 13">
    <name type="scientific">Candidatus Bipolaricaulis anaerobius</name>
    <dbReference type="NCBI Taxonomy" id="2026885"/>
    <lineage>
        <taxon>Bacteria</taxon>
        <taxon>Candidatus Bipolaricaulota</taxon>
        <taxon>Candidatus Bipolaricaulia</taxon>
        <taxon>Candidatus Bipolaricaulales</taxon>
        <taxon>Candidatus Bipolaricaulaceae</taxon>
        <taxon>Candidatus Bipolaricaulis</taxon>
    </lineage>
</organism>
<keyword evidence="13" id="KW-1185">Reference proteome</keyword>
<feature type="transmembrane region" description="Helical" evidence="9">
    <location>
        <begin position="16"/>
        <end position="35"/>
    </location>
</feature>
<reference evidence="13" key="1">
    <citation type="submission" date="2018-05" db="EMBL/GenBank/DDBJ databases">
        <authorList>
            <person name="Hao L."/>
        </authorList>
    </citation>
    <scope>NUCLEOTIDE SEQUENCE [LARGE SCALE GENOMIC DNA]</scope>
</reference>
<dbReference type="EC" id="3.6.3.-" evidence="12"/>
<dbReference type="FunFam" id="3.40.50.300:FF:000218">
    <property type="entry name" value="Multidrug ABC transporter ATP-binding protein"/>
    <property type="match status" value="1"/>
</dbReference>
<dbReference type="Gene3D" id="1.20.1560.10">
    <property type="entry name" value="ABC transporter type 1, transmembrane domain"/>
    <property type="match status" value="1"/>
</dbReference>
<evidence type="ECO:0000256" key="1">
    <source>
        <dbReference type="ARBA" id="ARBA00004651"/>
    </source>
</evidence>
<dbReference type="InterPro" id="IPR027417">
    <property type="entry name" value="P-loop_NTPase"/>
</dbReference>
<dbReference type="RefSeq" id="WP_231944240.1">
    <property type="nucleotide sequence ID" value="NZ_LS483254.1"/>
</dbReference>
<protein>
    <submittedName>
        <fullName evidence="12">Lipid A export ATP-binding/permease protein MsbA</fullName>
        <ecNumber evidence="12">3.6.3.-</ecNumber>
    </submittedName>
</protein>
<keyword evidence="3" id="KW-1003">Cell membrane</keyword>
<evidence type="ECO:0000256" key="4">
    <source>
        <dbReference type="ARBA" id="ARBA00022692"/>
    </source>
</evidence>
<gene>
    <name evidence="12" type="primary">msbA</name>
    <name evidence="12" type="ORF">BARAN1_0888</name>
</gene>
<dbReference type="GO" id="GO:0005524">
    <property type="term" value="F:ATP binding"/>
    <property type="evidence" value="ECO:0007669"/>
    <property type="project" value="UniProtKB-KW"/>
</dbReference>
<keyword evidence="8 9" id="KW-0472">Membrane</keyword>
<name>A0A2X3KKI5_9BACT</name>
<dbReference type="InterPro" id="IPR003593">
    <property type="entry name" value="AAA+_ATPase"/>
</dbReference>
<feature type="domain" description="ABC transmembrane type-1" evidence="11">
    <location>
        <begin position="19"/>
        <end position="305"/>
    </location>
</feature>
<comment type="subcellular location">
    <subcellularLocation>
        <location evidence="1">Cell membrane</location>
        <topology evidence="1">Multi-pass membrane protein</topology>
    </subcellularLocation>
</comment>
<dbReference type="EMBL" id="LS483254">
    <property type="protein sequence ID" value="SQD92912.1"/>
    <property type="molecule type" value="Genomic_DNA"/>
</dbReference>
<evidence type="ECO:0000313" key="12">
    <source>
        <dbReference type="EMBL" id="SQD92912.1"/>
    </source>
</evidence>
<dbReference type="GO" id="GO:0016887">
    <property type="term" value="F:ATP hydrolysis activity"/>
    <property type="evidence" value="ECO:0007669"/>
    <property type="project" value="InterPro"/>
</dbReference>
<dbReference type="InterPro" id="IPR003439">
    <property type="entry name" value="ABC_transporter-like_ATP-bd"/>
</dbReference>
<keyword evidence="2" id="KW-0813">Transport</keyword>
<dbReference type="FunFam" id="1.20.1560.10:FF:000011">
    <property type="entry name" value="Multidrug ABC transporter ATP-binding protein"/>
    <property type="match status" value="1"/>
</dbReference>
<evidence type="ECO:0000259" key="10">
    <source>
        <dbReference type="PROSITE" id="PS50893"/>
    </source>
</evidence>
<evidence type="ECO:0000259" key="11">
    <source>
        <dbReference type="PROSITE" id="PS50929"/>
    </source>
</evidence>
<dbReference type="InterPro" id="IPR036640">
    <property type="entry name" value="ABC1_TM_sf"/>
</dbReference>
<feature type="transmembrane region" description="Helical" evidence="9">
    <location>
        <begin position="162"/>
        <end position="181"/>
    </location>
</feature>
<feature type="transmembrane region" description="Helical" evidence="9">
    <location>
        <begin position="133"/>
        <end position="156"/>
    </location>
</feature>
<sequence length="590" mass="65750">MKGLAWVFQYAKRYRLSLVLTVASMLVLVGVQLVAPWIVRTMVAAVTDPGAGPEALTLVARLALLALAVYILRALMQFTRSYAAHVAGWHVVADVRNDVYRHLQRLSLRFYEDKQTGQLMSRMVNDSELLEQLVAHAIPDVFVNVLMLAGVTAVLMSMSWQLALLSMIPIPFIVLAMRGFARYVRPAFRQRQVALGELNAALNDNLSGIREIQAFTREEAEADRVWTRIVRYRDSLLHALRLMAVFHPAVELAASLGTIVLIYFGGRLVLNQTLPIADLVAYFLYLELLYQPVRALSNVWESIQQSVAGAERVADLLEQEPDVAERPDAIEFPGRAKGAIRFEGVSFRYSEGEMVLEDINLDIAPGSVVALVGPTGVGKTTIVMLIPRFYDPCQGRITLDGYDLRDLTLASLRRQVSLVLQEVFLFHGTVRENILFGRPDATEEEMIEAARVANAHDFIAELPQGYDTMIGERGVKLSGGQRQRLAIARAVLKDAPILILDEATSAVDTETELLIQEALERLMVGRTTIVIAHRLSTVRRADEIVVLRDGRIVERGNHAELMAHDGLYRRLNLVQVQDEISQAALREGTN</sequence>
<dbReference type="SUPFAM" id="SSF90123">
    <property type="entry name" value="ABC transporter transmembrane region"/>
    <property type="match status" value="1"/>
</dbReference>
<accession>A0A2X3KKI5</accession>
<evidence type="ECO:0000256" key="3">
    <source>
        <dbReference type="ARBA" id="ARBA00022475"/>
    </source>
</evidence>
<dbReference type="InterPro" id="IPR039421">
    <property type="entry name" value="Type_1_exporter"/>
</dbReference>
<dbReference type="PANTHER" id="PTHR43394:SF1">
    <property type="entry name" value="ATP-BINDING CASSETTE SUB-FAMILY B MEMBER 10, MITOCHONDRIAL"/>
    <property type="match status" value="1"/>
</dbReference>
<evidence type="ECO:0000256" key="7">
    <source>
        <dbReference type="ARBA" id="ARBA00022989"/>
    </source>
</evidence>
<dbReference type="AlphaFoldDB" id="A0A2X3KKI5"/>
<proteinExistence type="predicted"/>
<feature type="transmembrane region" description="Helical" evidence="9">
    <location>
        <begin position="55"/>
        <end position="72"/>
    </location>
</feature>
<dbReference type="GO" id="GO:0005886">
    <property type="term" value="C:plasma membrane"/>
    <property type="evidence" value="ECO:0007669"/>
    <property type="project" value="UniProtKB-SubCell"/>
</dbReference>
<feature type="domain" description="ABC transporter" evidence="10">
    <location>
        <begin position="340"/>
        <end position="574"/>
    </location>
</feature>
<dbReference type="CDD" id="cd03251">
    <property type="entry name" value="ABCC_MsbA"/>
    <property type="match status" value="1"/>
</dbReference>
<dbReference type="PROSITE" id="PS50929">
    <property type="entry name" value="ABC_TM1F"/>
    <property type="match status" value="1"/>
</dbReference>
<evidence type="ECO:0000256" key="8">
    <source>
        <dbReference type="ARBA" id="ARBA00023136"/>
    </source>
</evidence>